<evidence type="ECO:0000313" key="2">
    <source>
        <dbReference type="EMBL" id="ELY94331.1"/>
    </source>
</evidence>
<dbReference type="Proteomes" id="UP000011693">
    <property type="component" value="Unassembled WGS sequence"/>
</dbReference>
<accession>M0A7J3</accession>
<dbReference type="InterPro" id="IPR008585">
    <property type="entry name" value="Gamma_PGA_hydro"/>
</dbReference>
<dbReference type="Pfam" id="PF05908">
    <property type="entry name" value="Gamma_PGA_hydro"/>
    <property type="match status" value="1"/>
</dbReference>
<reference evidence="2 3" key="1">
    <citation type="journal article" date="2014" name="PLoS Genet.">
        <title>Phylogenetically driven sequencing of extremely halophilic archaea reveals strategies for static and dynamic osmo-response.</title>
        <authorList>
            <person name="Becker E.A."/>
            <person name="Seitzer P.M."/>
            <person name="Tritt A."/>
            <person name="Larsen D."/>
            <person name="Krusor M."/>
            <person name="Yao A.I."/>
            <person name="Wu D."/>
            <person name="Madern D."/>
            <person name="Eisen J.A."/>
            <person name="Darling A.E."/>
            <person name="Facciotti M.T."/>
        </authorList>
    </citation>
    <scope>NUCLEOTIDE SEQUENCE [LARGE SCALE GENOMIC DNA]</scope>
    <source>
        <strain evidence="2 3">JCM 10990</strain>
    </source>
</reference>
<dbReference type="EMBL" id="AOIN01000096">
    <property type="protein sequence ID" value="ELY94331.1"/>
    <property type="molecule type" value="Genomic_DNA"/>
</dbReference>
<feature type="region of interest" description="Disordered" evidence="1">
    <location>
        <begin position="1"/>
        <end position="27"/>
    </location>
</feature>
<dbReference type="AlphaFoldDB" id="M0A7J3"/>
<dbReference type="PATRIC" id="fig|1227492.4.peg.3685"/>
<gene>
    <name evidence="2" type="ORF">C482_18522</name>
</gene>
<organism evidence="2 3">
    <name type="scientific">Natrialba chahannaoensis JCM 10990</name>
    <dbReference type="NCBI Taxonomy" id="1227492"/>
    <lineage>
        <taxon>Archaea</taxon>
        <taxon>Methanobacteriati</taxon>
        <taxon>Methanobacteriota</taxon>
        <taxon>Stenosarchaea group</taxon>
        <taxon>Halobacteria</taxon>
        <taxon>Halobacteriales</taxon>
        <taxon>Natrialbaceae</taxon>
        <taxon>Natrialba</taxon>
    </lineage>
</organism>
<evidence type="ECO:0008006" key="4">
    <source>
        <dbReference type="Google" id="ProtNLM"/>
    </source>
</evidence>
<sequence>MDRMGFSDGDEGWAKRIGPHPDIDSIEEADNNDEYCEILEDDGEEDRLVATAVHGGWMEYPTHKQSEYVADELDVTEWTCPGFSSGGGAFDRWHITSTDVHPDSFPELGKIADRGFEHCVSFHGFSEDGIAVGGDADKADREEMRDTINAYVGDDYDVYLADPDGPYAANSPENFCNWLTKDDNGIQLEVEWDARQDDWDTISEAAVDFYDVRI</sequence>
<dbReference type="Gene3D" id="3.40.630.100">
    <property type="entry name" value="Poly-gamma-glutamate hydrolase, zinc-binding motif"/>
    <property type="match status" value="1"/>
</dbReference>
<protein>
    <recommendedName>
        <fullName evidence="4">Phage-related replication protein</fullName>
    </recommendedName>
</protein>
<comment type="caution">
    <text evidence="2">The sequence shown here is derived from an EMBL/GenBank/DDBJ whole genome shotgun (WGS) entry which is preliminary data.</text>
</comment>
<proteinExistence type="predicted"/>
<dbReference type="InterPro" id="IPR038128">
    <property type="entry name" value="Gamma_PGA_hydro_sf"/>
</dbReference>
<keyword evidence="3" id="KW-1185">Reference proteome</keyword>
<name>M0A7J3_9EURY</name>
<evidence type="ECO:0000313" key="3">
    <source>
        <dbReference type="Proteomes" id="UP000011693"/>
    </source>
</evidence>
<evidence type="ECO:0000256" key="1">
    <source>
        <dbReference type="SAM" id="MobiDB-lite"/>
    </source>
</evidence>